<feature type="transmembrane region" description="Helical" evidence="1">
    <location>
        <begin position="12"/>
        <end position="34"/>
    </location>
</feature>
<keyword evidence="1" id="KW-1133">Transmembrane helix</keyword>
<keyword evidence="1" id="KW-0472">Membrane</keyword>
<gene>
    <name evidence="2" type="ORF">KME15_08285</name>
</gene>
<reference evidence="2" key="1">
    <citation type="submission" date="2021-05" db="EMBL/GenBank/DDBJ databases">
        <authorList>
            <person name="Pietrasiak N."/>
            <person name="Ward R."/>
            <person name="Stajich J.E."/>
            <person name="Kurbessoian T."/>
        </authorList>
    </citation>
    <scope>NUCLEOTIDE SEQUENCE</scope>
    <source>
        <strain evidence="2">UHER 2000/2452</strain>
    </source>
</reference>
<organism evidence="2 3">
    <name type="scientific">Drouetiella hepatica Uher 2000/2452</name>
    <dbReference type="NCBI Taxonomy" id="904376"/>
    <lineage>
        <taxon>Bacteria</taxon>
        <taxon>Bacillati</taxon>
        <taxon>Cyanobacteriota</taxon>
        <taxon>Cyanophyceae</taxon>
        <taxon>Oculatellales</taxon>
        <taxon>Oculatellaceae</taxon>
        <taxon>Drouetiella</taxon>
    </lineage>
</organism>
<proteinExistence type="predicted"/>
<dbReference type="AlphaFoldDB" id="A0A951ULZ7"/>
<feature type="transmembrane region" description="Helical" evidence="1">
    <location>
        <begin position="88"/>
        <end position="108"/>
    </location>
</feature>
<sequence>MSALTTSQRLNWKTIALCALAFWFSGSLLLDLVLMPTMYMTGMVAEPGFATAGYSMFGVFNRIELLCAAIALTGVLALRSSHQAIEHWAVPLAIGLLGIVMVYTYGLAPEMSALGLQLNLFEVTSEFPAQMNQMHFEYWVLELMKLTGSGLLLSQLYRIVQ</sequence>
<feature type="transmembrane region" description="Helical" evidence="1">
    <location>
        <begin position="54"/>
        <end position="76"/>
    </location>
</feature>
<reference evidence="2" key="2">
    <citation type="journal article" date="2022" name="Microbiol. Resour. Announc.">
        <title>Metagenome Sequencing to Explore Phylogenomics of Terrestrial Cyanobacteria.</title>
        <authorList>
            <person name="Ward R.D."/>
            <person name="Stajich J.E."/>
            <person name="Johansen J.R."/>
            <person name="Huntemann M."/>
            <person name="Clum A."/>
            <person name="Foster B."/>
            <person name="Foster B."/>
            <person name="Roux S."/>
            <person name="Palaniappan K."/>
            <person name="Varghese N."/>
            <person name="Mukherjee S."/>
            <person name="Reddy T.B.K."/>
            <person name="Daum C."/>
            <person name="Copeland A."/>
            <person name="Chen I.A."/>
            <person name="Ivanova N.N."/>
            <person name="Kyrpides N.C."/>
            <person name="Shapiro N."/>
            <person name="Eloe-Fadrosh E.A."/>
            <person name="Pietrasiak N."/>
        </authorList>
    </citation>
    <scope>NUCLEOTIDE SEQUENCE</scope>
    <source>
        <strain evidence="2">UHER 2000/2452</strain>
    </source>
</reference>
<evidence type="ECO:0000256" key="1">
    <source>
        <dbReference type="SAM" id="Phobius"/>
    </source>
</evidence>
<evidence type="ECO:0000313" key="2">
    <source>
        <dbReference type="EMBL" id="MBW4658657.1"/>
    </source>
</evidence>
<dbReference type="Proteomes" id="UP000757435">
    <property type="component" value="Unassembled WGS sequence"/>
</dbReference>
<keyword evidence="1" id="KW-0812">Transmembrane</keyword>
<name>A0A951ULZ7_9CYAN</name>
<protein>
    <submittedName>
        <fullName evidence="2">DUF4149 domain-containing protein</fullName>
    </submittedName>
</protein>
<dbReference type="EMBL" id="JAHHHD010000006">
    <property type="protein sequence ID" value="MBW4658657.1"/>
    <property type="molecule type" value="Genomic_DNA"/>
</dbReference>
<evidence type="ECO:0000313" key="3">
    <source>
        <dbReference type="Proteomes" id="UP000757435"/>
    </source>
</evidence>
<comment type="caution">
    <text evidence="2">The sequence shown here is derived from an EMBL/GenBank/DDBJ whole genome shotgun (WGS) entry which is preliminary data.</text>
</comment>
<accession>A0A951ULZ7</accession>